<keyword evidence="4" id="KW-0378">Hydrolase</keyword>
<dbReference type="PROSITE" id="PS50263">
    <property type="entry name" value="CN_HYDROLASE"/>
    <property type="match status" value="1"/>
</dbReference>
<dbReference type="PANTHER" id="PTHR46044:SF1">
    <property type="entry name" value="CN HYDROLASE DOMAIN-CONTAINING PROTEIN"/>
    <property type="match status" value="1"/>
</dbReference>
<evidence type="ECO:0000256" key="2">
    <source>
        <dbReference type="PROSITE-ProRule" id="PRU10139"/>
    </source>
</evidence>
<comment type="similarity">
    <text evidence="1">Belongs to the carbon-nitrogen hydrolase superfamily. Nitrilase family.</text>
</comment>
<dbReference type="Gene3D" id="3.60.110.10">
    <property type="entry name" value="Carbon-nitrogen hydrolase"/>
    <property type="match status" value="1"/>
</dbReference>
<dbReference type="Pfam" id="PF00795">
    <property type="entry name" value="CN_hydrolase"/>
    <property type="match status" value="1"/>
</dbReference>
<dbReference type="SUPFAM" id="SSF56317">
    <property type="entry name" value="Carbon-nitrogen hydrolase"/>
    <property type="match status" value="1"/>
</dbReference>
<comment type="caution">
    <text evidence="4">The sequence shown here is derived from an EMBL/GenBank/DDBJ whole genome shotgun (WGS) entry which is preliminary data.</text>
</comment>
<dbReference type="Proteomes" id="UP001385892">
    <property type="component" value="Unassembled WGS sequence"/>
</dbReference>
<dbReference type="GO" id="GO:0016787">
    <property type="term" value="F:hydrolase activity"/>
    <property type="evidence" value="ECO:0007669"/>
    <property type="project" value="UniProtKB-KW"/>
</dbReference>
<evidence type="ECO:0000313" key="5">
    <source>
        <dbReference type="Proteomes" id="UP001385892"/>
    </source>
</evidence>
<feature type="domain" description="CN hydrolase" evidence="3">
    <location>
        <begin position="6"/>
        <end position="284"/>
    </location>
</feature>
<dbReference type="PROSITE" id="PS00921">
    <property type="entry name" value="NITRIL_CHT_2"/>
    <property type="match status" value="1"/>
</dbReference>
<evidence type="ECO:0000259" key="3">
    <source>
        <dbReference type="PROSITE" id="PS50263"/>
    </source>
</evidence>
<dbReference type="InterPro" id="IPR044149">
    <property type="entry name" value="Nitrilases_CHs"/>
</dbReference>
<dbReference type="InterPro" id="IPR036526">
    <property type="entry name" value="C-N_Hydrolase_sf"/>
</dbReference>
<gene>
    <name evidence="4" type="ORF">WKW82_40375</name>
</gene>
<protein>
    <submittedName>
        <fullName evidence="4">Carbon-nitrogen hydrolase family protein</fullName>
    </submittedName>
</protein>
<dbReference type="InterPro" id="IPR000132">
    <property type="entry name" value="Nitrilase/CN_hydratase_CS"/>
</dbReference>
<dbReference type="PANTHER" id="PTHR46044">
    <property type="entry name" value="NITRILASE"/>
    <property type="match status" value="1"/>
</dbReference>
<accession>A0ABU8X142</accession>
<evidence type="ECO:0000256" key="1">
    <source>
        <dbReference type="ARBA" id="ARBA00008129"/>
    </source>
</evidence>
<reference evidence="4 5" key="1">
    <citation type="submission" date="2024-03" db="EMBL/GenBank/DDBJ databases">
        <title>Novel species of the genus Variovorax.</title>
        <authorList>
            <person name="Liu Q."/>
            <person name="Xin Y.-H."/>
        </authorList>
    </citation>
    <scope>NUCLEOTIDE SEQUENCE [LARGE SCALE GENOMIC DNA]</scope>
    <source>
        <strain evidence="4 5">KACC 18900</strain>
    </source>
</reference>
<keyword evidence="5" id="KW-1185">Reference proteome</keyword>
<feature type="non-terminal residue" evidence="4">
    <location>
        <position position="372"/>
    </location>
</feature>
<dbReference type="RefSeq" id="WP_340348825.1">
    <property type="nucleotide sequence ID" value="NZ_JBBKZT010000093.1"/>
</dbReference>
<evidence type="ECO:0000313" key="4">
    <source>
        <dbReference type="EMBL" id="MEJ8852889.1"/>
    </source>
</evidence>
<sequence>MSETAFKIAVVQAAPVFLDAAASTEKATSLIAEAGSNGAKLLAFPEVFIPGYPWWLWLGTPAWGMQFVSRYHANSLRADGPELASIAAAAAKANINVVIGFSEIDGGSLYISQALISDKGEMVFKRRKLKPTHVERTLFGEGDGSDFQVVDTSVGRLGALCCAEHIQPLSKYAMYSMHEQVHVASWPSFTLYRGTAYALGHEVNLSASQIYALEGGCFVLHASAITGQDMFDVMCDTPEKALLLNSDGGKPGGGYSMIFGPDGQPLVDHMPQDQEGILYADIDLSTIAVAKAAYDPSGHYARGDVVRLMVNRSPRRTSINFGEGVTEGAQWTEAKVCAGQVFSDTAIGCLIANCCSKALGGKLPSLECRRTL</sequence>
<name>A0ABU8X142_9BURK</name>
<dbReference type="InterPro" id="IPR003010">
    <property type="entry name" value="C-N_Hydrolase"/>
</dbReference>
<proteinExistence type="inferred from homology"/>
<dbReference type="PROSITE" id="PS00920">
    <property type="entry name" value="NITRIL_CHT_1"/>
    <property type="match status" value="1"/>
</dbReference>
<feature type="active site" description="Proton acceptor" evidence="2">
    <location>
        <position position="46"/>
    </location>
</feature>
<dbReference type="EMBL" id="JBBKZT010000093">
    <property type="protein sequence ID" value="MEJ8852889.1"/>
    <property type="molecule type" value="Genomic_DNA"/>
</dbReference>
<organism evidence="4 5">
    <name type="scientific">Variovorax rhizosphaerae</name>
    <dbReference type="NCBI Taxonomy" id="1836200"/>
    <lineage>
        <taxon>Bacteria</taxon>
        <taxon>Pseudomonadati</taxon>
        <taxon>Pseudomonadota</taxon>
        <taxon>Betaproteobacteria</taxon>
        <taxon>Burkholderiales</taxon>
        <taxon>Comamonadaceae</taxon>
        <taxon>Variovorax</taxon>
    </lineage>
</organism>
<dbReference type="CDD" id="cd07564">
    <property type="entry name" value="nitrilases_CHs"/>
    <property type="match status" value="1"/>
</dbReference>